<accession>S8AEU6</accession>
<feature type="transmembrane region" description="Helical" evidence="10">
    <location>
        <begin position="177"/>
        <end position="197"/>
    </location>
</feature>
<dbReference type="PANTHER" id="PTHR22950">
    <property type="entry name" value="AMINO ACID TRANSPORTER"/>
    <property type="match status" value="1"/>
</dbReference>
<dbReference type="Pfam" id="PF01490">
    <property type="entry name" value="Aa_trans"/>
    <property type="match status" value="1"/>
</dbReference>
<dbReference type="eggNOG" id="KOG1305">
    <property type="taxonomic scope" value="Eukaryota"/>
</dbReference>
<keyword evidence="13" id="KW-1185">Reference proteome</keyword>
<feature type="compositionally biased region" description="Polar residues" evidence="9">
    <location>
        <begin position="26"/>
        <end position="35"/>
    </location>
</feature>
<keyword evidence="5 10" id="KW-0812">Transmembrane</keyword>
<feature type="domain" description="Amino acid transporter transmembrane" evidence="11">
    <location>
        <begin position="58"/>
        <end position="437"/>
    </location>
</feature>
<dbReference type="AlphaFoldDB" id="S8AEU6"/>
<organism evidence="12 13">
    <name type="scientific">Dactylellina haptotyla (strain CBS 200.50)</name>
    <name type="common">Nematode-trapping fungus</name>
    <name type="synonym">Monacrosporium haptotylum</name>
    <dbReference type="NCBI Taxonomy" id="1284197"/>
    <lineage>
        <taxon>Eukaryota</taxon>
        <taxon>Fungi</taxon>
        <taxon>Dikarya</taxon>
        <taxon>Ascomycota</taxon>
        <taxon>Pezizomycotina</taxon>
        <taxon>Orbiliomycetes</taxon>
        <taxon>Orbiliales</taxon>
        <taxon>Orbiliaceae</taxon>
        <taxon>Dactylellina</taxon>
    </lineage>
</organism>
<dbReference type="GO" id="GO:0090514">
    <property type="term" value="P:L-tyrosine transmembrane import into vacuole"/>
    <property type="evidence" value="ECO:0007669"/>
    <property type="project" value="EnsemblFungi"/>
</dbReference>
<keyword evidence="4" id="KW-0926">Vacuole</keyword>
<name>S8AEU6_DACHA</name>
<feature type="transmembrane region" description="Helical" evidence="10">
    <location>
        <begin position="322"/>
        <end position="342"/>
    </location>
</feature>
<feature type="transmembrane region" description="Helical" evidence="10">
    <location>
        <begin position="129"/>
        <end position="157"/>
    </location>
</feature>
<evidence type="ECO:0000256" key="7">
    <source>
        <dbReference type="ARBA" id="ARBA00022989"/>
    </source>
</evidence>
<reference evidence="13" key="2">
    <citation type="submission" date="2013-04" db="EMBL/GenBank/DDBJ databases">
        <title>Genomic mechanisms accounting for the adaptation to parasitism in nematode-trapping fungi.</title>
        <authorList>
            <person name="Ahren D.G."/>
        </authorList>
    </citation>
    <scope>NUCLEOTIDE SEQUENCE [LARGE SCALE GENOMIC DNA]</scope>
    <source>
        <strain evidence="13">CBS 200.50</strain>
    </source>
</reference>
<dbReference type="HOGENOM" id="CLU_009020_1_1_1"/>
<dbReference type="OrthoDB" id="438545at2759"/>
<proteinExistence type="inferred from homology"/>
<dbReference type="GO" id="GO:0000329">
    <property type="term" value="C:fungal-type vacuole membrane"/>
    <property type="evidence" value="ECO:0007669"/>
    <property type="project" value="EnsemblFungi"/>
</dbReference>
<protein>
    <recommendedName>
        <fullName evidence="11">Amino acid transporter transmembrane domain-containing protein</fullName>
    </recommendedName>
</protein>
<dbReference type="GO" id="GO:0015189">
    <property type="term" value="F:L-lysine transmembrane transporter activity"/>
    <property type="evidence" value="ECO:0007669"/>
    <property type="project" value="EnsemblFungi"/>
</dbReference>
<comment type="caution">
    <text evidence="12">The sequence shown here is derived from an EMBL/GenBank/DDBJ whole genome shotgun (WGS) entry which is preliminary data.</text>
</comment>
<keyword evidence="7 10" id="KW-1133">Transmembrane helix</keyword>
<feature type="transmembrane region" description="Helical" evidence="10">
    <location>
        <begin position="240"/>
        <end position="262"/>
    </location>
</feature>
<dbReference type="GO" id="GO:0090518">
    <property type="term" value="P:L-arginine transmembrane import into vacuole"/>
    <property type="evidence" value="ECO:0007669"/>
    <property type="project" value="EnsemblFungi"/>
</dbReference>
<dbReference type="GO" id="GO:0090513">
    <property type="term" value="P:L-histidine transmembrane import into vacuole"/>
    <property type="evidence" value="ECO:0007669"/>
    <property type="project" value="EnsemblFungi"/>
</dbReference>
<dbReference type="GO" id="GO:0005302">
    <property type="term" value="F:L-tyrosine transmembrane transporter activity"/>
    <property type="evidence" value="ECO:0007669"/>
    <property type="project" value="EnsemblFungi"/>
</dbReference>
<evidence type="ECO:0000256" key="4">
    <source>
        <dbReference type="ARBA" id="ARBA00022554"/>
    </source>
</evidence>
<dbReference type="GO" id="GO:0005313">
    <property type="term" value="F:L-glutamate transmembrane transporter activity"/>
    <property type="evidence" value="ECO:0007669"/>
    <property type="project" value="EnsemblFungi"/>
</dbReference>
<evidence type="ECO:0000259" key="11">
    <source>
        <dbReference type="Pfam" id="PF01490"/>
    </source>
</evidence>
<evidence type="ECO:0000256" key="6">
    <source>
        <dbReference type="ARBA" id="ARBA00022970"/>
    </source>
</evidence>
<keyword evidence="8 10" id="KW-0472">Membrane</keyword>
<feature type="transmembrane region" description="Helical" evidence="10">
    <location>
        <begin position="88"/>
        <end position="108"/>
    </location>
</feature>
<feature type="compositionally biased region" description="Basic residues" evidence="9">
    <location>
        <begin position="39"/>
        <end position="49"/>
    </location>
</feature>
<evidence type="ECO:0000256" key="9">
    <source>
        <dbReference type="SAM" id="MobiDB-lite"/>
    </source>
</evidence>
<evidence type="ECO:0000313" key="13">
    <source>
        <dbReference type="Proteomes" id="UP000015100"/>
    </source>
</evidence>
<dbReference type="GO" id="GO:0090516">
    <property type="term" value="P:L-serine transmembrane import into vacuole"/>
    <property type="evidence" value="ECO:0007669"/>
    <property type="project" value="EnsemblFungi"/>
</dbReference>
<keyword evidence="3" id="KW-0813">Transport</keyword>
<evidence type="ECO:0000256" key="8">
    <source>
        <dbReference type="ARBA" id="ARBA00023136"/>
    </source>
</evidence>
<comment type="subcellular location">
    <subcellularLocation>
        <location evidence="1">Vacuole membrane</location>
        <topology evidence="1">Multi-pass membrane protein</topology>
    </subcellularLocation>
</comment>
<dbReference type="InterPro" id="IPR013057">
    <property type="entry name" value="AA_transpt_TM"/>
</dbReference>
<feature type="region of interest" description="Disordered" evidence="9">
    <location>
        <begin position="14"/>
        <end position="53"/>
    </location>
</feature>
<dbReference type="PANTHER" id="PTHR22950:SF678">
    <property type="entry name" value="VACUOLAR AMINO ACID TRANSPORTER 5-RELATED"/>
    <property type="match status" value="1"/>
</dbReference>
<evidence type="ECO:0000256" key="10">
    <source>
        <dbReference type="SAM" id="Phobius"/>
    </source>
</evidence>
<dbReference type="EMBL" id="AQGS01000457">
    <property type="protein sequence ID" value="EPS39671.1"/>
    <property type="molecule type" value="Genomic_DNA"/>
</dbReference>
<dbReference type="GO" id="GO:0090517">
    <property type="term" value="P:L-lysine transmembrane import into vacuole"/>
    <property type="evidence" value="ECO:0007669"/>
    <property type="project" value="EnsemblFungi"/>
</dbReference>
<dbReference type="GO" id="GO:0061459">
    <property type="term" value="F:L-arginine transmembrane transporter activity"/>
    <property type="evidence" value="ECO:0007669"/>
    <property type="project" value="EnsemblFungi"/>
</dbReference>
<reference evidence="12 13" key="1">
    <citation type="journal article" date="2013" name="PLoS Genet.">
        <title>Genomic mechanisms accounting for the adaptation to parasitism in nematode-trapping fungi.</title>
        <authorList>
            <person name="Meerupati T."/>
            <person name="Andersson K.M."/>
            <person name="Friman E."/>
            <person name="Kumar D."/>
            <person name="Tunlid A."/>
            <person name="Ahren D."/>
        </authorList>
    </citation>
    <scope>NUCLEOTIDE SEQUENCE [LARGE SCALE GENOMIC DNA]</scope>
    <source>
        <strain evidence="12 13">CBS 200.50</strain>
    </source>
</reference>
<dbReference type="GO" id="GO:0015194">
    <property type="term" value="F:L-serine transmembrane transporter activity"/>
    <property type="evidence" value="ECO:0007669"/>
    <property type="project" value="EnsemblFungi"/>
</dbReference>
<evidence type="ECO:0000256" key="2">
    <source>
        <dbReference type="ARBA" id="ARBA00008066"/>
    </source>
</evidence>
<dbReference type="OMA" id="DSIHHQR"/>
<feature type="transmembrane region" description="Helical" evidence="10">
    <location>
        <begin position="485"/>
        <end position="506"/>
    </location>
</feature>
<dbReference type="GO" id="GO:0090515">
    <property type="term" value="P:L-glutamate transmembrane import into vacuole"/>
    <property type="evidence" value="ECO:0007669"/>
    <property type="project" value="EnsemblFungi"/>
</dbReference>
<feature type="compositionally biased region" description="Acidic residues" evidence="9">
    <location>
        <begin position="451"/>
        <end position="462"/>
    </location>
</feature>
<keyword evidence="6" id="KW-0029">Amino-acid transport</keyword>
<comment type="similarity">
    <text evidence="2">Belongs to the amino acid/polyamine transporter 2 family.</text>
</comment>
<evidence type="ECO:0000313" key="12">
    <source>
        <dbReference type="EMBL" id="EPS39671.1"/>
    </source>
</evidence>
<sequence length="513" mass="55520">MSSTLAVEYSAIPGTSNDAGSRPVSRGSNMSSTIGSRSNSRRPLRRRKSTSNTYRGEASFASSVVNLLNTIVGAGVLAMPLAMSHMGMFLGIFTILFSGFAAGFGLYLQTRCARYVDRGTASFFTLSQLTYPSAAIVFDGAIAIKCFGVAISYLIIIGDLMPQVAIGLWSGAADVSYLVDRHFWITGFMLIMIPISFLRRLDSLKYTSFIALVSIGYLVIIVLAHFLKGDTLEERGDVHYFQWAGAVTFFSSFPIMVFAYTCHQNMFSILNEIKDNSKKQTKGVVFASIGIAASIYILVAITGYLSFGDNVGGNIIAMYRESIASTIGRAAIVVLVMFSYPLQIHPCRASIHNILKWRPSKPIALPIAGRPASATPAPGADMSDMRFAIISTILIVSTYVTAMTVSSLERVLAYVGSTGSTSISFILPGLFYWRIARPGPGANKINHVGEGSDDENSDEDGDGVILPPGVERESVMIRRWLRRGAAVLMGYGFVVMTICLTMNIFFSASGGHH</sequence>
<dbReference type="Proteomes" id="UP000015100">
    <property type="component" value="Unassembled WGS sequence"/>
</dbReference>
<feature type="transmembrane region" description="Helical" evidence="10">
    <location>
        <begin position="283"/>
        <end position="307"/>
    </location>
</feature>
<evidence type="ECO:0000256" key="1">
    <source>
        <dbReference type="ARBA" id="ARBA00004128"/>
    </source>
</evidence>
<feature type="transmembrane region" description="Helical" evidence="10">
    <location>
        <begin position="387"/>
        <end position="405"/>
    </location>
</feature>
<feature type="region of interest" description="Disordered" evidence="9">
    <location>
        <begin position="444"/>
        <end position="465"/>
    </location>
</feature>
<dbReference type="STRING" id="1284197.S8AEU6"/>
<feature type="transmembrane region" description="Helical" evidence="10">
    <location>
        <begin position="411"/>
        <end position="433"/>
    </location>
</feature>
<feature type="transmembrane region" description="Helical" evidence="10">
    <location>
        <begin position="58"/>
        <end position="82"/>
    </location>
</feature>
<evidence type="ECO:0000256" key="5">
    <source>
        <dbReference type="ARBA" id="ARBA00022692"/>
    </source>
</evidence>
<feature type="transmembrane region" description="Helical" evidence="10">
    <location>
        <begin position="209"/>
        <end position="228"/>
    </location>
</feature>
<evidence type="ECO:0000256" key="3">
    <source>
        <dbReference type="ARBA" id="ARBA00022448"/>
    </source>
</evidence>
<dbReference type="GO" id="GO:0005290">
    <property type="term" value="F:L-histidine transmembrane transporter activity"/>
    <property type="evidence" value="ECO:0007669"/>
    <property type="project" value="EnsemblFungi"/>
</dbReference>
<gene>
    <name evidence="12" type="ORF">H072_6505</name>
</gene>